<evidence type="ECO:0000313" key="2">
    <source>
        <dbReference type="Proteomes" id="UP000324222"/>
    </source>
</evidence>
<organism evidence="1 2">
    <name type="scientific">Portunus trituberculatus</name>
    <name type="common">Swimming crab</name>
    <name type="synonym">Neptunus trituberculatus</name>
    <dbReference type="NCBI Taxonomy" id="210409"/>
    <lineage>
        <taxon>Eukaryota</taxon>
        <taxon>Metazoa</taxon>
        <taxon>Ecdysozoa</taxon>
        <taxon>Arthropoda</taxon>
        <taxon>Crustacea</taxon>
        <taxon>Multicrustacea</taxon>
        <taxon>Malacostraca</taxon>
        <taxon>Eumalacostraca</taxon>
        <taxon>Eucarida</taxon>
        <taxon>Decapoda</taxon>
        <taxon>Pleocyemata</taxon>
        <taxon>Brachyura</taxon>
        <taxon>Eubrachyura</taxon>
        <taxon>Portunoidea</taxon>
        <taxon>Portunidae</taxon>
        <taxon>Portuninae</taxon>
        <taxon>Portunus</taxon>
    </lineage>
</organism>
<comment type="caution">
    <text evidence="1">The sequence shown here is derived from an EMBL/GenBank/DDBJ whole genome shotgun (WGS) entry which is preliminary data.</text>
</comment>
<proteinExistence type="predicted"/>
<name>A0A5B7HPT5_PORTR</name>
<dbReference type="EMBL" id="VSRR010031562">
    <property type="protein sequence ID" value="MPC70698.1"/>
    <property type="molecule type" value="Genomic_DNA"/>
</dbReference>
<protein>
    <submittedName>
        <fullName evidence="1">Uncharacterized protein</fullName>
    </submittedName>
</protein>
<reference evidence="1 2" key="1">
    <citation type="submission" date="2019-05" db="EMBL/GenBank/DDBJ databases">
        <title>Another draft genome of Portunus trituberculatus and its Hox gene families provides insights of decapod evolution.</title>
        <authorList>
            <person name="Jeong J.-H."/>
            <person name="Song I."/>
            <person name="Kim S."/>
            <person name="Choi T."/>
            <person name="Kim D."/>
            <person name="Ryu S."/>
            <person name="Kim W."/>
        </authorList>
    </citation>
    <scope>NUCLEOTIDE SEQUENCE [LARGE SCALE GENOMIC DNA]</scope>
    <source>
        <tissue evidence="1">Muscle</tissue>
    </source>
</reference>
<keyword evidence="2" id="KW-1185">Reference proteome</keyword>
<sequence length="88" mass="10186">MVIAMKGHIQHSWFFFKSMLDAIAMVHIPVNYQYPQPMLDSKTRQFYVDHLPLASQVVNGMPGSYCYIVIEAKAMWLVWLGMVAGWSY</sequence>
<dbReference type="AlphaFoldDB" id="A0A5B7HPT5"/>
<accession>A0A5B7HPT5</accession>
<evidence type="ECO:0000313" key="1">
    <source>
        <dbReference type="EMBL" id="MPC70698.1"/>
    </source>
</evidence>
<gene>
    <name evidence="1" type="ORF">E2C01_064952</name>
</gene>
<dbReference type="Proteomes" id="UP000324222">
    <property type="component" value="Unassembled WGS sequence"/>
</dbReference>